<sequence length="30" mass="3542">MQRKQMQPLIGRTGIEFGKTFRGKDWEMTA</sequence>
<proteinExistence type="predicted"/>
<name>W1XXS1_9ZZZZ</name>
<accession>W1XXS1</accession>
<dbReference type="EMBL" id="AZMM01010470">
    <property type="protein sequence ID" value="ETJ35128.1"/>
    <property type="molecule type" value="Genomic_DNA"/>
</dbReference>
<dbReference type="AlphaFoldDB" id="W1XXS1"/>
<protein>
    <submittedName>
        <fullName evidence="1">Uncharacterized protein</fullName>
    </submittedName>
</protein>
<evidence type="ECO:0000313" key="1">
    <source>
        <dbReference type="EMBL" id="ETJ35128.1"/>
    </source>
</evidence>
<gene>
    <name evidence="1" type="ORF">Q604_UNBC10470G0001</name>
</gene>
<reference evidence="1" key="1">
    <citation type="submission" date="2013-12" db="EMBL/GenBank/DDBJ databases">
        <title>A Varibaculum cambriense genome reconstructed from a premature infant gut community with otherwise low bacterial novelty that shifts toward anaerobic metabolism during the third week of life.</title>
        <authorList>
            <person name="Brown C.T."/>
            <person name="Sharon I."/>
            <person name="Thomas B.C."/>
            <person name="Castelle C.J."/>
            <person name="Morowitz M.J."/>
            <person name="Banfield J.F."/>
        </authorList>
    </citation>
    <scope>NUCLEOTIDE SEQUENCE</scope>
</reference>
<comment type="caution">
    <text evidence="1">The sequence shown here is derived from an EMBL/GenBank/DDBJ whole genome shotgun (WGS) entry which is preliminary data.</text>
</comment>
<organism evidence="1">
    <name type="scientific">human gut metagenome</name>
    <dbReference type="NCBI Taxonomy" id="408170"/>
    <lineage>
        <taxon>unclassified sequences</taxon>
        <taxon>metagenomes</taxon>
        <taxon>organismal metagenomes</taxon>
    </lineage>
</organism>
<feature type="non-terminal residue" evidence="1">
    <location>
        <position position="30"/>
    </location>
</feature>